<dbReference type="InterPro" id="IPR045160">
    <property type="entry name" value="ATG16"/>
</dbReference>
<dbReference type="PANTHER" id="PTHR19878:SF8">
    <property type="entry name" value="AUTOPHAGY-RELATED 16, ISOFORM F"/>
    <property type="match status" value="1"/>
</dbReference>
<dbReference type="Pfam" id="PF00400">
    <property type="entry name" value="WD40"/>
    <property type="match status" value="2"/>
</dbReference>
<sequence>MATAEDFGWRENIIAQLQDRNKSQLPFQDLIIQNNKLFDAANALRNENLQLRVGALSSGTGSSTTTDVRLTERIQQLEHKVLAQQEELTELHRRKGENAQQIIDLNIKLQDKDRQLNVKETSLLELMTINNSLRAEIKMYEASNKQLENLNQMLKDEHQALHLAFTALEEKLKKAQVENNQLIEKIIKYKAKDADRMNEENDNFLKKRSARMQKELEEACRDTRGVSPEDQLSGPAFRSPLPNNASIKFDAHEGEVNAVKWSPVDRLLATGGADRKVKLWDISKGADGRPGTSESRGILVGSNAGVMSVDFDSTGTLIIGASNDYASRVWTIADLRIRVSTCEMFSTK</sequence>
<dbReference type="GO" id="GO:0000045">
    <property type="term" value="P:autophagosome assembly"/>
    <property type="evidence" value="ECO:0007669"/>
    <property type="project" value="InterPro"/>
</dbReference>
<dbReference type="SUPFAM" id="SSF50978">
    <property type="entry name" value="WD40 repeat-like"/>
    <property type="match status" value="1"/>
</dbReference>
<protein>
    <submittedName>
        <fullName evidence="8">Autophagy protein 16 (ATG16)</fullName>
    </submittedName>
</protein>
<evidence type="ECO:0000256" key="1">
    <source>
        <dbReference type="ARBA" id="ARBA00009271"/>
    </source>
</evidence>
<comment type="caution">
    <text evidence="8">The sequence shown here is derived from an EMBL/GenBank/DDBJ whole genome shotgun (WGS) entry which is preliminary data.</text>
</comment>
<reference evidence="8 9" key="1">
    <citation type="journal article" date="2024" name="BMC Genomics">
        <title>De novo assembly and annotation of Popillia japonica's genome with initial clues to its potential as an invasive pest.</title>
        <authorList>
            <person name="Cucini C."/>
            <person name="Boschi S."/>
            <person name="Funari R."/>
            <person name="Cardaioli E."/>
            <person name="Iannotti N."/>
            <person name="Marturano G."/>
            <person name="Paoli F."/>
            <person name="Bruttini M."/>
            <person name="Carapelli A."/>
            <person name="Frati F."/>
            <person name="Nardi F."/>
        </authorList>
    </citation>
    <scope>NUCLEOTIDE SEQUENCE [LARGE SCALE GENOMIC DNA]</scope>
    <source>
        <strain evidence="8">DMR45628</strain>
    </source>
</reference>
<name>A0AAW1MFL3_POPJA</name>
<evidence type="ECO:0000256" key="4">
    <source>
        <dbReference type="PROSITE-ProRule" id="PRU00221"/>
    </source>
</evidence>
<feature type="coiled-coil region" evidence="5">
    <location>
        <begin position="130"/>
        <end position="192"/>
    </location>
</feature>
<dbReference type="Proteomes" id="UP001458880">
    <property type="component" value="Unassembled WGS sequence"/>
</dbReference>
<dbReference type="AlphaFoldDB" id="A0AAW1MFL3"/>
<evidence type="ECO:0000256" key="6">
    <source>
        <dbReference type="SAM" id="MobiDB-lite"/>
    </source>
</evidence>
<proteinExistence type="inferred from homology"/>
<dbReference type="GO" id="GO:0000421">
    <property type="term" value="C:autophagosome membrane"/>
    <property type="evidence" value="ECO:0007669"/>
    <property type="project" value="TreeGrafter"/>
</dbReference>
<feature type="repeat" description="WD" evidence="4">
    <location>
        <begin position="249"/>
        <end position="285"/>
    </location>
</feature>
<dbReference type="SMART" id="SM00320">
    <property type="entry name" value="WD40"/>
    <property type="match status" value="2"/>
</dbReference>
<evidence type="ECO:0000256" key="2">
    <source>
        <dbReference type="ARBA" id="ARBA00022574"/>
    </source>
</evidence>
<keyword evidence="5" id="KW-0175">Coiled coil</keyword>
<evidence type="ECO:0000259" key="7">
    <source>
        <dbReference type="Pfam" id="PF08614"/>
    </source>
</evidence>
<dbReference type="InterPro" id="IPR015943">
    <property type="entry name" value="WD40/YVTN_repeat-like_dom_sf"/>
</dbReference>
<feature type="coiled-coil region" evidence="5">
    <location>
        <begin position="67"/>
        <end position="94"/>
    </location>
</feature>
<dbReference type="InterPro" id="IPR001680">
    <property type="entry name" value="WD40_rpt"/>
</dbReference>
<keyword evidence="9" id="KW-1185">Reference proteome</keyword>
<keyword evidence="3" id="KW-0677">Repeat</keyword>
<evidence type="ECO:0000256" key="5">
    <source>
        <dbReference type="SAM" id="Coils"/>
    </source>
</evidence>
<dbReference type="PROSITE" id="PS50294">
    <property type="entry name" value="WD_REPEATS_REGION"/>
    <property type="match status" value="1"/>
</dbReference>
<dbReference type="GO" id="GO:0043495">
    <property type="term" value="F:protein-membrane adaptor activity"/>
    <property type="evidence" value="ECO:0007669"/>
    <property type="project" value="TreeGrafter"/>
</dbReference>
<dbReference type="EMBL" id="JASPKY010000052">
    <property type="protein sequence ID" value="KAK9745047.1"/>
    <property type="molecule type" value="Genomic_DNA"/>
</dbReference>
<dbReference type="InterPro" id="IPR036322">
    <property type="entry name" value="WD40_repeat_dom_sf"/>
</dbReference>
<feature type="domain" description="Autophagy-related protein 16" evidence="7">
    <location>
        <begin position="13"/>
        <end position="198"/>
    </location>
</feature>
<evidence type="ECO:0000256" key="3">
    <source>
        <dbReference type="ARBA" id="ARBA00022737"/>
    </source>
</evidence>
<dbReference type="InterPro" id="IPR013923">
    <property type="entry name" value="Autophagy-rel_prot_16_dom"/>
</dbReference>
<dbReference type="CDD" id="cd22887">
    <property type="entry name" value="Atg16_CCD"/>
    <property type="match status" value="1"/>
</dbReference>
<dbReference type="GO" id="GO:0034274">
    <property type="term" value="C:Atg12-Atg5-Atg16 complex"/>
    <property type="evidence" value="ECO:0007669"/>
    <property type="project" value="TreeGrafter"/>
</dbReference>
<organism evidence="8 9">
    <name type="scientific">Popillia japonica</name>
    <name type="common">Japanese beetle</name>
    <dbReference type="NCBI Taxonomy" id="7064"/>
    <lineage>
        <taxon>Eukaryota</taxon>
        <taxon>Metazoa</taxon>
        <taxon>Ecdysozoa</taxon>
        <taxon>Arthropoda</taxon>
        <taxon>Hexapoda</taxon>
        <taxon>Insecta</taxon>
        <taxon>Pterygota</taxon>
        <taxon>Neoptera</taxon>
        <taxon>Endopterygota</taxon>
        <taxon>Coleoptera</taxon>
        <taxon>Polyphaga</taxon>
        <taxon>Scarabaeiformia</taxon>
        <taxon>Scarabaeidae</taxon>
        <taxon>Rutelinae</taxon>
        <taxon>Popillia</taxon>
    </lineage>
</organism>
<feature type="repeat" description="WD" evidence="4">
    <location>
        <begin position="299"/>
        <end position="340"/>
    </location>
</feature>
<evidence type="ECO:0000313" key="9">
    <source>
        <dbReference type="Proteomes" id="UP001458880"/>
    </source>
</evidence>
<dbReference type="Gene3D" id="2.130.10.10">
    <property type="entry name" value="YVTN repeat-like/Quinoprotein amine dehydrogenase"/>
    <property type="match status" value="1"/>
</dbReference>
<dbReference type="PROSITE" id="PS50082">
    <property type="entry name" value="WD_REPEATS_2"/>
    <property type="match status" value="2"/>
</dbReference>
<dbReference type="PROSITE" id="PS00678">
    <property type="entry name" value="WD_REPEATS_1"/>
    <property type="match status" value="1"/>
</dbReference>
<gene>
    <name evidence="8" type="ORF">QE152_g7254</name>
</gene>
<evidence type="ECO:0000313" key="8">
    <source>
        <dbReference type="EMBL" id="KAK9745047.1"/>
    </source>
</evidence>
<feature type="region of interest" description="Disordered" evidence="6">
    <location>
        <begin position="219"/>
        <end position="239"/>
    </location>
</feature>
<dbReference type="PANTHER" id="PTHR19878">
    <property type="entry name" value="AUTOPHAGY PROTEIN 16-LIKE"/>
    <property type="match status" value="1"/>
</dbReference>
<dbReference type="InterPro" id="IPR019775">
    <property type="entry name" value="WD40_repeat_CS"/>
</dbReference>
<keyword evidence="2 4" id="KW-0853">WD repeat</keyword>
<accession>A0AAW1MFL3</accession>
<dbReference type="GO" id="GO:0034045">
    <property type="term" value="C:phagophore assembly site membrane"/>
    <property type="evidence" value="ECO:0007669"/>
    <property type="project" value="TreeGrafter"/>
</dbReference>
<comment type="similarity">
    <text evidence="1">Belongs to the WD repeat ATG16 family.</text>
</comment>
<dbReference type="Pfam" id="PF08614">
    <property type="entry name" value="ATG16"/>
    <property type="match status" value="1"/>
</dbReference>